<dbReference type="PROSITE" id="PS50937">
    <property type="entry name" value="HTH_MERR_2"/>
    <property type="match status" value="1"/>
</dbReference>
<dbReference type="PANTHER" id="PTHR30204:SF0">
    <property type="entry name" value="REDOX-SENSITIVE TRANSCRIPTIONAL ACTIVATOR SOXR"/>
    <property type="match status" value="1"/>
</dbReference>
<evidence type="ECO:0000256" key="6">
    <source>
        <dbReference type="ARBA" id="ARBA00023125"/>
    </source>
</evidence>
<dbReference type="Pfam" id="PF00376">
    <property type="entry name" value="MerR"/>
    <property type="match status" value="1"/>
</dbReference>
<evidence type="ECO:0000256" key="3">
    <source>
        <dbReference type="ARBA" id="ARBA00023004"/>
    </source>
</evidence>
<feature type="compositionally biased region" description="Low complexity" evidence="8">
    <location>
        <begin position="183"/>
        <end position="193"/>
    </location>
</feature>
<dbReference type="InterPro" id="IPR000551">
    <property type="entry name" value="MerR-type_HTH_dom"/>
</dbReference>
<keyword evidence="4" id="KW-0411">Iron-sulfur</keyword>
<keyword evidence="5" id="KW-0805">Transcription regulation</keyword>
<dbReference type="InterPro" id="IPR010211">
    <property type="entry name" value="Redox-sen_tscrpt-act_SoxR"/>
</dbReference>
<keyword evidence="11" id="KW-1185">Reference proteome</keyword>
<dbReference type="InterPro" id="IPR015358">
    <property type="entry name" value="Tscrpt_reg_MerR_DNA-bd"/>
</dbReference>
<evidence type="ECO:0000256" key="8">
    <source>
        <dbReference type="SAM" id="MobiDB-lite"/>
    </source>
</evidence>
<dbReference type="Pfam" id="PF09278">
    <property type="entry name" value="MerR-DNA-bind"/>
    <property type="match status" value="1"/>
</dbReference>
<dbReference type="SUPFAM" id="SSF46955">
    <property type="entry name" value="Putative DNA-binding domain"/>
    <property type="match status" value="1"/>
</dbReference>
<feature type="region of interest" description="Disordered" evidence="8">
    <location>
        <begin position="174"/>
        <end position="193"/>
    </location>
</feature>
<accession>A0ABU2L286</accession>
<evidence type="ECO:0000256" key="7">
    <source>
        <dbReference type="ARBA" id="ARBA00023163"/>
    </source>
</evidence>
<keyword evidence="7" id="KW-0804">Transcription</keyword>
<keyword evidence="6" id="KW-0238">DNA-binding</keyword>
<keyword evidence="3" id="KW-0408">Iron</keyword>
<dbReference type="PROSITE" id="PS00552">
    <property type="entry name" value="HTH_MERR_1"/>
    <property type="match status" value="1"/>
</dbReference>
<evidence type="ECO:0000256" key="1">
    <source>
        <dbReference type="ARBA" id="ARBA00022714"/>
    </source>
</evidence>
<dbReference type="RefSeq" id="WP_311628438.1">
    <property type="nucleotide sequence ID" value="NZ_JAVREN010000001.1"/>
</dbReference>
<feature type="domain" description="HTH merR-type" evidence="9">
    <location>
        <begin position="16"/>
        <end position="84"/>
    </location>
</feature>
<dbReference type="PANTHER" id="PTHR30204">
    <property type="entry name" value="REDOX-CYCLING DRUG-SENSING TRANSCRIPTIONAL ACTIVATOR SOXR"/>
    <property type="match status" value="1"/>
</dbReference>
<evidence type="ECO:0000256" key="4">
    <source>
        <dbReference type="ARBA" id="ARBA00023014"/>
    </source>
</evidence>
<gene>
    <name evidence="10" type="primary">soxR</name>
    <name evidence="10" type="ORF">RM780_00935</name>
</gene>
<sequence length="193" mass="20976">MALQTAPQTTPQIAKELTIGQLAQRSGVATSALRFYEDQGLITSRRTTGNQRRYRRDMLRRVAFIRVSQNVGMPLNAIREALARLPEGRTPTREDWAVVSGHWRRDLDSRIRQLQRLRDNLTDCIGCGCLSLESCMLANPYDICGETGCGPRRLLDDTDTDACGGPDTEAACAPTGAADRRAGTPAGAGAAPC</sequence>
<keyword evidence="1" id="KW-0001">2Fe-2S</keyword>
<evidence type="ECO:0000313" key="10">
    <source>
        <dbReference type="EMBL" id="MDT0305531.1"/>
    </source>
</evidence>
<evidence type="ECO:0000313" key="11">
    <source>
        <dbReference type="Proteomes" id="UP001183388"/>
    </source>
</evidence>
<proteinExistence type="predicted"/>
<dbReference type="InterPro" id="IPR009061">
    <property type="entry name" value="DNA-bd_dom_put_sf"/>
</dbReference>
<dbReference type="Gene3D" id="1.10.1660.10">
    <property type="match status" value="1"/>
</dbReference>
<dbReference type="PRINTS" id="PR00040">
    <property type="entry name" value="HTHMERR"/>
</dbReference>
<evidence type="ECO:0000256" key="2">
    <source>
        <dbReference type="ARBA" id="ARBA00022723"/>
    </source>
</evidence>
<dbReference type="SMART" id="SM00422">
    <property type="entry name" value="HTH_MERR"/>
    <property type="match status" value="1"/>
</dbReference>
<dbReference type="Proteomes" id="UP001183388">
    <property type="component" value="Unassembled WGS sequence"/>
</dbReference>
<evidence type="ECO:0000259" key="9">
    <source>
        <dbReference type="PROSITE" id="PS50937"/>
    </source>
</evidence>
<organism evidence="10 11">
    <name type="scientific">Streptomyces boetiae</name>
    <dbReference type="NCBI Taxonomy" id="3075541"/>
    <lineage>
        <taxon>Bacteria</taxon>
        <taxon>Bacillati</taxon>
        <taxon>Actinomycetota</taxon>
        <taxon>Actinomycetes</taxon>
        <taxon>Kitasatosporales</taxon>
        <taxon>Streptomycetaceae</taxon>
        <taxon>Streptomyces</taxon>
    </lineage>
</organism>
<keyword evidence="2" id="KW-0479">Metal-binding</keyword>
<reference evidence="11" key="1">
    <citation type="submission" date="2023-07" db="EMBL/GenBank/DDBJ databases">
        <title>30 novel species of actinomycetes from the DSMZ collection.</title>
        <authorList>
            <person name="Nouioui I."/>
        </authorList>
    </citation>
    <scope>NUCLEOTIDE SEQUENCE [LARGE SCALE GENOMIC DNA]</scope>
    <source>
        <strain evidence="11">DSM 44917</strain>
    </source>
</reference>
<protein>
    <submittedName>
        <fullName evidence="10">Redox-sensitive transcriptional activator SoxR</fullName>
    </submittedName>
</protein>
<name>A0ABU2L286_9ACTN</name>
<dbReference type="NCBIfam" id="TIGR01950">
    <property type="entry name" value="SoxR"/>
    <property type="match status" value="1"/>
</dbReference>
<dbReference type="EMBL" id="JAVREN010000001">
    <property type="protein sequence ID" value="MDT0305531.1"/>
    <property type="molecule type" value="Genomic_DNA"/>
</dbReference>
<evidence type="ECO:0000256" key="5">
    <source>
        <dbReference type="ARBA" id="ARBA00023015"/>
    </source>
</evidence>
<comment type="caution">
    <text evidence="10">The sequence shown here is derived from an EMBL/GenBank/DDBJ whole genome shotgun (WGS) entry which is preliminary data.</text>
</comment>
<dbReference type="InterPro" id="IPR047057">
    <property type="entry name" value="MerR_fam"/>
</dbReference>